<dbReference type="GO" id="GO:0005996">
    <property type="term" value="P:monosaccharide metabolic process"/>
    <property type="evidence" value="ECO:0007669"/>
    <property type="project" value="TreeGrafter"/>
</dbReference>
<dbReference type="Gene3D" id="3.40.50.720">
    <property type="entry name" value="NAD(P)-binding Rossmann-like Domain"/>
    <property type="match status" value="1"/>
</dbReference>
<dbReference type="AlphaFoldDB" id="A0A9W6F638"/>
<feature type="compositionally biased region" description="Low complexity" evidence="1">
    <location>
        <begin position="413"/>
        <end position="435"/>
    </location>
</feature>
<protein>
    <recommendedName>
        <fullName evidence="2">NAD-dependent epimerase/dehydratase domain-containing protein</fullName>
    </recommendedName>
</protein>
<feature type="domain" description="NAD-dependent epimerase/dehydratase" evidence="2">
    <location>
        <begin position="130"/>
        <end position="249"/>
    </location>
</feature>
<evidence type="ECO:0000259" key="2">
    <source>
        <dbReference type="Pfam" id="PF01370"/>
    </source>
</evidence>
<feature type="region of interest" description="Disordered" evidence="1">
    <location>
        <begin position="359"/>
        <end position="444"/>
    </location>
</feature>
<sequence length="444" mass="47890">MQAQLRANRVGGARRATAPTGRRLSVKIMNANVLIANTKGGGHAFIGLYLAKELLKKGHKVTIMNDGDESKLTKKTPYSKYAELAREGATIAWGDPTKPSTFPRGSFDVVYDNNGKDLASCQPMIDHFKHKVDHYVFVSSAGAYKADSIEPMHVEGDNRKSTAGHVEVEAYLQSARMPYTVFQPLYIYGPNTAKDCEQWFVDRIIRDRPVPIPSPGIQLTSLTHVEDVAAMLALVPGNRNAIGQMYNVCSDRCISFVGICKAVAKALGKEADVVLYSPEKVGTGKSGKAEGFPFRTVHFFASSDKAKRELGWKPKHDFQKDVAALVADYKAQGRDKKEVDFSVDDKILAALGKSVKPAAAPAAPASASSSSSAGFDRVSSPSPSGSGPRRPSFSPRRDLSIKRTVLPPNWRDSVGGEAEAVPAAAAGRSAGRSSSIPRDWRSAL</sequence>
<dbReference type="GO" id="GO:0005829">
    <property type="term" value="C:cytosol"/>
    <property type="evidence" value="ECO:0007669"/>
    <property type="project" value="TreeGrafter"/>
</dbReference>
<accession>A0A9W6F638</accession>
<reference evidence="3 4" key="1">
    <citation type="journal article" date="2023" name="Commun. Biol.">
        <title>Reorganization of the ancestral sex-determining regions during the evolution of trioecy in Pleodorina starrii.</title>
        <authorList>
            <person name="Takahashi K."/>
            <person name="Suzuki S."/>
            <person name="Kawai-Toyooka H."/>
            <person name="Yamamoto K."/>
            <person name="Hamaji T."/>
            <person name="Ootsuki R."/>
            <person name="Yamaguchi H."/>
            <person name="Kawachi M."/>
            <person name="Higashiyama T."/>
            <person name="Nozaki H."/>
        </authorList>
    </citation>
    <scope>NUCLEOTIDE SEQUENCE [LARGE SCALE GENOMIC DNA]</scope>
    <source>
        <strain evidence="3 4">NIES-4479</strain>
    </source>
</reference>
<dbReference type="PANTHER" id="PTHR43725:SF6">
    <property type="entry name" value="CHLOROPLAST STEM-LOOP BINDING PROTEIN OF 41 KDA A, CHLOROPLASTIC"/>
    <property type="match status" value="1"/>
</dbReference>
<proteinExistence type="predicted"/>
<dbReference type="GO" id="GO:0003978">
    <property type="term" value="F:UDP-glucose 4-epimerase activity"/>
    <property type="evidence" value="ECO:0007669"/>
    <property type="project" value="TreeGrafter"/>
</dbReference>
<dbReference type="InterPro" id="IPR036291">
    <property type="entry name" value="NAD(P)-bd_dom_sf"/>
</dbReference>
<feature type="compositionally biased region" description="Low complexity" evidence="1">
    <location>
        <begin position="359"/>
        <end position="394"/>
    </location>
</feature>
<evidence type="ECO:0000256" key="1">
    <source>
        <dbReference type="SAM" id="MobiDB-lite"/>
    </source>
</evidence>
<dbReference type="PANTHER" id="PTHR43725">
    <property type="entry name" value="UDP-GLUCOSE 4-EPIMERASE"/>
    <property type="match status" value="1"/>
</dbReference>
<organism evidence="3 4">
    <name type="scientific">Pleodorina starrii</name>
    <dbReference type="NCBI Taxonomy" id="330485"/>
    <lineage>
        <taxon>Eukaryota</taxon>
        <taxon>Viridiplantae</taxon>
        <taxon>Chlorophyta</taxon>
        <taxon>core chlorophytes</taxon>
        <taxon>Chlorophyceae</taxon>
        <taxon>CS clade</taxon>
        <taxon>Chlamydomonadales</taxon>
        <taxon>Volvocaceae</taxon>
        <taxon>Pleodorina</taxon>
    </lineage>
</organism>
<comment type="caution">
    <text evidence="3">The sequence shown here is derived from an EMBL/GenBank/DDBJ whole genome shotgun (WGS) entry which is preliminary data.</text>
</comment>
<keyword evidence="4" id="KW-1185">Reference proteome</keyword>
<evidence type="ECO:0000313" key="4">
    <source>
        <dbReference type="Proteomes" id="UP001165080"/>
    </source>
</evidence>
<gene>
    <name evidence="3" type="primary">PLEST002612</name>
    <name evidence="3" type="ORF">PLESTB_001254000</name>
</gene>
<dbReference type="OrthoDB" id="419598at2759"/>
<dbReference type="SUPFAM" id="SSF51735">
    <property type="entry name" value="NAD(P)-binding Rossmann-fold domains"/>
    <property type="match status" value="1"/>
</dbReference>
<dbReference type="FunFam" id="3.40.50.720:FF:000321">
    <property type="entry name" value="Chloroplast stem-loop binding protein of 41 kDa a, chloroplastic"/>
    <property type="match status" value="1"/>
</dbReference>
<dbReference type="Pfam" id="PF01370">
    <property type="entry name" value="Epimerase"/>
    <property type="match status" value="1"/>
</dbReference>
<dbReference type="Proteomes" id="UP001165080">
    <property type="component" value="Unassembled WGS sequence"/>
</dbReference>
<evidence type="ECO:0000313" key="3">
    <source>
        <dbReference type="EMBL" id="GLC57688.1"/>
    </source>
</evidence>
<name>A0A9W6F638_9CHLO</name>
<dbReference type="EMBL" id="BRXU01000019">
    <property type="protein sequence ID" value="GLC57688.1"/>
    <property type="molecule type" value="Genomic_DNA"/>
</dbReference>
<dbReference type="InterPro" id="IPR001509">
    <property type="entry name" value="Epimerase_deHydtase"/>
</dbReference>